<keyword evidence="1" id="KW-0812">Transmembrane</keyword>
<evidence type="ECO:0000256" key="1">
    <source>
        <dbReference type="SAM" id="Phobius"/>
    </source>
</evidence>
<keyword evidence="3" id="KW-1185">Reference proteome</keyword>
<organism evidence="2 3">
    <name type="scientific">Bradyrhizobium zhengyangense</name>
    <dbReference type="NCBI Taxonomy" id="2911009"/>
    <lineage>
        <taxon>Bacteria</taxon>
        <taxon>Pseudomonadati</taxon>
        <taxon>Pseudomonadota</taxon>
        <taxon>Alphaproteobacteria</taxon>
        <taxon>Hyphomicrobiales</taxon>
        <taxon>Nitrobacteraceae</taxon>
        <taxon>Bradyrhizobium</taxon>
    </lineage>
</organism>
<reference evidence="2" key="1">
    <citation type="submission" date="2022-01" db="EMBL/GenBank/DDBJ databases">
        <title>Genome sequnece data of strain Bradyrhizobium sp. nov.</title>
        <authorList>
            <person name="Zhang J."/>
        </authorList>
    </citation>
    <scope>NUCLEOTIDE SEQUENCE</scope>
    <source>
        <strain evidence="2">WYCCWR 12774</strain>
    </source>
</reference>
<keyword evidence="1" id="KW-0472">Membrane</keyword>
<dbReference type="EMBL" id="JAKLUA010000002">
    <property type="protein sequence ID" value="MCG2667300.1"/>
    <property type="molecule type" value="Genomic_DNA"/>
</dbReference>
<proteinExistence type="predicted"/>
<evidence type="ECO:0000313" key="3">
    <source>
        <dbReference type="Proteomes" id="UP001139012"/>
    </source>
</evidence>
<keyword evidence="1" id="KW-1133">Transmembrane helix</keyword>
<feature type="transmembrane region" description="Helical" evidence="1">
    <location>
        <begin position="12"/>
        <end position="33"/>
    </location>
</feature>
<dbReference type="Proteomes" id="UP001139012">
    <property type="component" value="Unassembled WGS sequence"/>
</dbReference>
<accession>A0ABS9LJW9</accession>
<sequence length="129" mass="14129">MSKTIIKSAGEGWYYLAAVAGVLANYTACSFAMHRRAAPSLVVGATPVEQHDDLLYSDLLQTRSTTSFAEQYPMAEVELAWSVPGVSWVRFLRGLQFAFGCAGNWPSKFSASANRVRTNFRSSIASLLK</sequence>
<name>A0ABS9LJW9_9BRAD</name>
<gene>
    <name evidence="2" type="ORF">L6637_10080</name>
</gene>
<dbReference type="RefSeq" id="WP_237870391.1">
    <property type="nucleotide sequence ID" value="NZ_JAKLUA010000002.1"/>
</dbReference>
<evidence type="ECO:0000313" key="2">
    <source>
        <dbReference type="EMBL" id="MCG2667300.1"/>
    </source>
</evidence>
<comment type="caution">
    <text evidence="2">The sequence shown here is derived from an EMBL/GenBank/DDBJ whole genome shotgun (WGS) entry which is preliminary data.</text>
</comment>
<protein>
    <submittedName>
        <fullName evidence="2">Uncharacterized protein</fullName>
    </submittedName>
</protein>